<sequence>MNETPGSVPRLASHPRRPPAHKSVSLRHSPPADRPHKGSRHLPQSTPQSSPNGPASDKANPPSTVSPIVTHKQSSGESSDAGKWFENTNNNAAQSNPSFVDNDPPFFLRNSSSSETPPDGQDPRTVPLHAQSMMMCHRPGLTHFGAEGSSTEDFRSVIDDLTIANKRLKQKLRKYERMYDAHLQNDKLFEVRFHGLPDHKKKELEESLRKFAADLDNSPPSEYQPTSYAPGLDHKTASSRTSRFAESGYASLSVSGQNSIPSAQDSGHKKMSKSSYTRQQQNVQSYLHDIPVGLLPKHPVPMTERSKKKLVVRRLEQIFAGKRQVPGNHPQPMLQEEVAQSAAIADRRAKEASGQIYKQEGLREARIMPAKAGSKDITGFQPTETPHKRRPSLAINEQDFADSGSPDQRPTRPLDLDPSRAQVPEENMEYIRHLGFTPPDMISGIAPEDDHGWIYLNLLTNMAQLHTINVTPDFVKEAVNDYSSKFELSHDGRKIRWRGGHDVTRNNDSSSDHFSGSSLYGNMTGSNSKSPAKLPKTSHSGSRDSMFGPKRQATRMARAAKEKGQGKLAYTPLFFHQDDSDDEDDLYNFDMLSSSYSPFQGEARGNSSGFASSAMRSLSSRRRREDGPIIFYNGAKFCTDLSSNQCGSMVVNPTSYKSITTQPIGAAPKPLTERHASGIGESGRPLKDASLQDMDLDSTEGGRTASSEEDFTLSTEALRNDSLDDSSEPMEFEASGIGGVQPDDNFEIKVKRSHFRSKDSNLVPFRQTTLKHRVYPHRILKALREQLSSNDEKRSLQPIIKEEIISAARKNLPNSTLPPASFLPFDSTSSGDVDSDLDSDVSSGPSLSSSSDEDDPATALPLLNISPIYNNKQYSSGSCNESQSDADDGGVDLLATARRLDPTAVIASEREYDAAFADRFAEEIPAGSSAATAGGGSGFISPASNSLAEEDRERGKKPADASRSASVSRTKNLKRSRTSDSLATALQPGKSQKLE</sequence>
<proteinExistence type="predicted"/>
<comment type="caution">
    <text evidence="1">The sequence shown here is derived from an EMBL/GenBank/DDBJ whole genome shotgun (WGS) entry which is preliminary data.</text>
</comment>
<gene>
    <name evidence="1" type="ORF">BDR25DRAFT_250173</name>
</gene>
<dbReference type="EMBL" id="MU003492">
    <property type="protein sequence ID" value="KAF2477858.1"/>
    <property type="molecule type" value="Genomic_DNA"/>
</dbReference>
<keyword evidence="2" id="KW-1185">Reference proteome</keyword>
<protein>
    <submittedName>
        <fullName evidence="1">Uncharacterized protein</fullName>
    </submittedName>
</protein>
<name>A0ACB6REX3_9PLEO</name>
<evidence type="ECO:0000313" key="2">
    <source>
        <dbReference type="Proteomes" id="UP000799755"/>
    </source>
</evidence>
<evidence type="ECO:0000313" key="1">
    <source>
        <dbReference type="EMBL" id="KAF2477858.1"/>
    </source>
</evidence>
<dbReference type="Proteomes" id="UP000799755">
    <property type="component" value="Unassembled WGS sequence"/>
</dbReference>
<reference evidence="1" key="1">
    <citation type="journal article" date="2020" name="Stud. Mycol.">
        <title>101 Dothideomycetes genomes: a test case for predicting lifestyles and emergence of pathogens.</title>
        <authorList>
            <person name="Haridas S."/>
            <person name="Albert R."/>
            <person name="Binder M."/>
            <person name="Bloem J."/>
            <person name="Labutti K."/>
            <person name="Salamov A."/>
            <person name="Andreopoulos B."/>
            <person name="Baker S."/>
            <person name="Barry K."/>
            <person name="Bills G."/>
            <person name="Bluhm B."/>
            <person name="Cannon C."/>
            <person name="Castanera R."/>
            <person name="Culley D."/>
            <person name="Daum C."/>
            <person name="Ezra D."/>
            <person name="Gonzalez J."/>
            <person name="Henrissat B."/>
            <person name="Kuo A."/>
            <person name="Liang C."/>
            <person name="Lipzen A."/>
            <person name="Lutzoni F."/>
            <person name="Magnuson J."/>
            <person name="Mondo S."/>
            <person name="Nolan M."/>
            <person name="Ohm R."/>
            <person name="Pangilinan J."/>
            <person name="Park H.-J."/>
            <person name="Ramirez L."/>
            <person name="Alfaro M."/>
            <person name="Sun H."/>
            <person name="Tritt A."/>
            <person name="Yoshinaga Y."/>
            <person name="Zwiers L.-H."/>
            <person name="Turgeon B."/>
            <person name="Goodwin S."/>
            <person name="Spatafora J."/>
            <person name="Crous P."/>
            <person name="Grigoriev I."/>
        </authorList>
    </citation>
    <scope>NUCLEOTIDE SEQUENCE</scope>
    <source>
        <strain evidence="1">ATCC 200398</strain>
    </source>
</reference>
<accession>A0ACB6REX3</accession>
<organism evidence="1 2">
    <name type="scientific">Lindgomyces ingoldianus</name>
    <dbReference type="NCBI Taxonomy" id="673940"/>
    <lineage>
        <taxon>Eukaryota</taxon>
        <taxon>Fungi</taxon>
        <taxon>Dikarya</taxon>
        <taxon>Ascomycota</taxon>
        <taxon>Pezizomycotina</taxon>
        <taxon>Dothideomycetes</taxon>
        <taxon>Pleosporomycetidae</taxon>
        <taxon>Pleosporales</taxon>
        <taxon>Lindgomycetaceae</taxon>
        <taxon>Lindgomyces</taxon>
    </lineage>
</organism>